<comment type="similarity">
    <text evidence="1">Belongs to the glycosyltransferase 2 family.</text>
</comment>
<dbReference type="Pfam" id="PF00535">
    <property type="entry name" value="Glycos_transf_2"/>
    <property type="match status" value="1"/>
</dbReference>
<dbReference type="InterPro" id="IPR050256">
    <property type="entry name" value="Glycosyltransferase_2"/>
</dbReference>
<keyword evidence="3" id="KW-0808">Transferase</keyword>
<evidence type="ECO:0000313" key="4">
    <source>
        <dbReference type="Proteomes" id="UP000612585"/>
    </source>
</evidence>
<evidence type="ECO:0000256" key="1">
    <source>
        <dbReference type="ARBA" id="ARBA00006739"/>
    </source>
</evidence>
<evidence type="ECO:0000259" key="2">
    <source>
        <dbReference type="Pfam" id="PF00535"/>
    </source>
</evidence>
<dbReference type="CDD" id="cd04179">
    <property type="entry name" value="DPM_DPG-synthase_like"/>
    <property type="match status" value="1"/>
</dbReference>
<dbReference type="AlphaFoldDB" id="A0A8J4DZF3"/>
<feature type="domain" description="Glycosyltransferase 2-like" evidence="2">
    <location>
        <begin position="10"/>
        <end position="138"/>
    </location>
</feature>
<dbReference type="Gene3D" id="3.90.550.10">
    <property type="entry name" value="Spore Coat Polysaccharide Biosynthesis Protein SpsA, Chain A"/>
    <property type="match status" value="1"/>
</dbReference>
<sequence length="248" mass="27452">MWEAGVLKLSILVPVYNEAARLHTVLKQALDVEYPCEVEIVVVDDGSTDGTADVLRGFEHPAVRPVTHPKNRGKGAAIRTAVAEATGDSMVILDADLEYDPNDIPRLVEPVLAGRASVVYGNRTFGSHSAYSFWYVMGNKGVTLAANMLFNCYLSDLETGFKLLPVELYRALDVRSKGFGMEAELTGKLLRCGVRPYEVPITYAARSRAEGKKITWRDGVQALWILTRERVRRRPTGIATSVQADRNR</sequence>
<dbReference type="InterPro" id="IPR001173">
    <property type="entry name" value="Glyco_trans_2-like"/>
</dbReference>
<dbReference type="GO" id="GO:0016740">
    <property type="term" value="F:transferase activity"/>
    <property type="evidence" value="ECO:0007669"/>
    <property type="project" value="UniProtKB-KW"/>
</dbReference>
<dbReference type="Proteomes" id="UP000612585">
    <property type="component" value="Unassembled WGS sequence"/>
</dbReference>
<keyword evidence="4" id="KW-1185">Reference proteome</keyword>
<organism evidence="3 4">
    <name type="scientific">Virgisporangium aurantiacum</name>
    <dbReference type="NCBI Taxonomy" id="175570"/>
    <lineage>
        <taxon>Bacteria</taxon>
        <taxon>Bacillati</taxon>
        <taxon>Actinomycetota</taxon>
        <taxon>Actinomycetes</taxon>
        <taxon>Micromonosporales</taxon>
        <taxon>Micromonosporaceae</taxon>
        <taxon>Virgisporangium</taxon>
    </lineage>
</organism>
<accession>A0A8J4DZF3</accession>
<name>A0A8J4DZF3_9ACTN</name>
<dbReference type="InterPro" id="IPR029044">
    <property type="entry name" value="Nucleotide-diphossugar_trans"/>
</dbReference>
<comment type="caution">
    <text evidence="3">The sequence shown here is derived from an EMBL/GenBank/DDBJ whole genome shotgun (WGS) entry which is preliminary data.</text>
</comment>
<reference evidence="3" key="1">
    <citation type="submission" date="2021-01" db="EMBL/GenBank/DDBJ databases">
        <title>Whole genome shotgun sequence of Virgisporangium aurantiacum NBRC 16421.</title>
        <authorList>
            <person name="Komaki H."/>
            <person name="Tamura T."/>
        </authorList>
    </citation>
    <scope>NUCLEOTIDE SEQUENCE</scope>
    <source>
        <strain evidence="3">NBRC 16421</strain>
    </source>
</reference>
<dbReference type="SUPFAM" id="SSF53448">
    <property type="entry name" value="Nucleotide-diphospho-sugar transferases"/>
    <property type="match status" value="1"/>
</dbReference>
<evidence type="ECO:0000313" key="3">
    <source>
        <dbReference type="EMBL" id="GIJ56665.1"/>
    </source>
</evidence>
<gene>
    <name evidence="3" type="ORF">Vau01_041810</name>
</gene>
<dbReference type="PANTHER" id="PTHR48090:SF7">
    <property type="entry name" value="RFBJ PROTEIN"/>
    <property type="match status" value="1"/>
</dbReference>
<dbReference type="PANTHER" id="PTHR48090">
    <property type="entry name" value="UNDECAPRENYL-PHOSPHATE 4-DEOXY-4-FORMAMIDO-L-ARABINOSE TRANSFERASE-RELATED"/>
    <property type="match status" value="1"/>
</dbReference>
<dbReference type="EMBL" id="BOPG01000025">
    <property type="protein sequence ID" value="GIJ56665.1"/>
    <property type="molecule type" value="Genomic_DNA"/>
</dbReference>
<protein>
    <submittedName>
        <fullName evidence="3">Glycosyl transferase</fullName>
    </submittedName>
</protein>
<proteinExistence type="inferred from homology"/>